<dbReference type="PANTHER" id="PTHR30217">
    <property type="entry name" value="PEPTIDASE U32 FAMILY"/>
    <property type="match status" value="1"/>
</dbReference>
<dbReference type="STRING" id="61635.BN85310300"/>
<accession>U4KP23</accession>
<dbReference type="Proteomes" id="UP000032737">
    <property type="component" value="Chromosome"/>
</dbReference>
<reference evidence="1 2" key="1">
    <citation type="journal article" date="2013" name="J. Mol. Microbiol. Biotechnol.">
        <title>Analysis of the Complete Genomes of Acholeplasma brassicae , A. palmae and A. laidlawii and Their Comparison to the Obligate Parasites from ' Candidatus Phytoplasma'.</title>
        <authorList>
            <person name="Kube M."/>
            <person name="Siewert C."/>
            <person name="Migdoll A.M."/>
            <person name="Duduk B."/>
            <person name="Holz S."/>
            <person name="Rabus R."/>
            <person name="Seemuller E."/>
            <person name="Mitrovic J."/>
            <person name="Muller I."/>
            <person name="Buttner C."/>
            <person name="Reinhardt R."/>
        </authorList>
    </citation>
    <scope>NUCLEOTIDE SEQUENCE [LARGE SCALE GENOMIC DNA]</scope>
    <source>
        <strain evidence="2">0502</strain>
    </source>
</reference>
<dbReference type="HOGENOM" id="CLU_011540_1_0_14"/>
<evidence type="ECO:0000313" key="1">
    <source>
        <dbReference type="EMBL" id="CCV66051.1"/>
    </source>
</evidence>
<keyword evidence="2" id="KW-1185">Reference proteome</keyword>
<dbReference type="AlphaFoldDB" id="U4KP23"/>
<gene>
    <name evidence="1" type="ORF">BN85310300</name>
</gene>
<dbReference type="Pfam" id="PF01136">
    <property type="entry name" value="Peptidase_U32"/>
    <property type="match status" value="1"/>
</dbReference>
<organism evidence="1 2">
    <name type="scientific">Acholeplasma brassicae</name>
    <dbReference type="NCBI Taxonomy" id="61635"/>
    <lineage>
        <taxon>Bacteria</taxon>
        <taxon>Bacillati</taxon>
        <taxon>Mycoplasmatota</taxon>
        <taxon>Mollicutes</taxon>
        <taxon>Acholeplasmatales</taxon>
        <taxon>Acholeplasmataceae</taxon>
        <taxon>Acholeplasma</taxon>
    </lineage>
</organism>
<proteinExistence type="predicted"/>
<dbReference type="InterPro" id="IPR001539">
    <property type="entry name" value="Peptidase_U32"/>
</dbReference>
<evidence type="ECO:0000313" key="2">
    <source>
        <dbReference type="Proteomes" id="UP000032737"/>
    </source>
</evidence>
<dbReference type="OrthoDB" id="384357at2"/>
<dbReference type="InterPro" id="IPR051454">
    <property type="entry name" value="RNA/ubiquinone_mod_enzymes"/>
</dbReference>
<protein>
    <submittedName>
        <fullName evidence="1">Peptidase U32 family protein</fullName>
    </submittedName>
</protein>
<name>U4KP23_9MOLU</name>
<sequence>MIKLVTIYDLRHMEKLSEFADGFIGANDQFATRVERSFSVLELLDLIKEAHRLNKKIYISINQMMHNDQIASFKEFIQTLETANPTGYIVGDIGVVYLLRELKIEAKGVYNPETLLTNVFDFNFNQTLGVHGAFLAKEITLEDILAITKQKKLHAFMYVHGYLNMFYSKRQLISSYFENLDQNNPYHDKRNLKIKEEKRPDLVYPILEDNGGTHVFRDKVFSTLNHINLLKEHIDYAVFDMVLHDDSYTYDVLKRYAEVLEGKEPLTSDIEQKYGETWDDGFLYKKTVYKPKKVTR</sequence>
<dbReference type="RefSeq" id="WP_030004913.1">
    <property type="nucleotide sequence ID" value="NC_022549.1"/>
</dbReference>
<dbReference type="KEGG" id="abra:BN85310300"/>
<dbReference type="EMBL" id="FO681348">
    <property type="protein sequence ID" value="CCV66051.1"/>
    <property type="molecule type" value="Genomic_DNA"/>
</dbReference>
<dbReference type="PANTHER" id="PTHR30217:SF12">
    <property type="entry name" value="U32 FAMILY PEPTIDASE"/>
    <property type="match status" value="1"/>
</dbReference>